<evidence type="ECO:0000313" key="1">
    <source>
        <dbReference type="EMBL" id="WIA09698.1"/>
    </source>
</evidence>
<accession>A0ABY8TMU2</accession>
<gene>
    <name evidence="1" type="ORF">OEZ85_009083</name>
</gene>
<organism evidence="1 2">
    <name type="scientific">Tetradesmus obliquus</name>
    <name type="common">Green alga</name>
    <name type="synonym">Acutodesmus obliquus</name>
    <dbReference type="NCBI Taxonomy" id="3088"/>
    <lineage>
        <taxon>Eukaryota</taxon>
        <taxon>Viridiplantae</taxon>
        <taxon>Chlorophyta</taxon>
        <taxon>core chlorophytes</taxon>
        <taxon>Chlorophyceae</taxon>
        <taxon>CS clade</taxon>
        <taxon>Sphaeropleales</taxon>
        <taxon>Scenedesmaceae</taxon>
        <taxon>Tetradesmus</taxon>
    </lineage>
</organism>
<sequence>MVQKLKTGALGIDVKGLVAELAGVEARLAAGADSVDAVEEDVAYAAKLTAAFTKPHAGVEAALAKARSAVNATKFPAC</sequence>
<name>A0ABY8TMU2_TETOB</name>
<evidence type="ECO:0000313" key="2">
    <source>
        <dbReference type="Proteomes" id="UP001244341"/>
    </source>
</evidence>
<keyword evidence="2" id="KW-1185">Reference proteome</keyword>
<dbReference type="Proteomes" id="UP001244341">
    <property type="component" value="Chromosome 1b"/>
</dbReference>
<proteinExistence type="predicted"/>
<reference evidence="1 2" key="1">
    <citation type="submission" date="2023-05" db="EMBL/GenBank/DDBJ databases">
        <title>A 100% complete, gapless, phased diploid assembly of the Scenedesmus obliquus UTEX 3031 genome.</title>
        <authorList>
            <person name="Biondi T.C."/>
            <person name="Hanschen E.R."/>
            <person name="Kwon T."/>
            <person name="Eng W."/>
            <person name="Kruse C.P.S."/>
            <person name="Koehler S.I."/>
            <person name="Kunde Y."/>
            <person name="Gleasner C.D."/>
            <person name="You Mak K.T."/>
            <person name="Polle J."/>
            <person name="Hovde B.T."/>
            <person name="Starkenburg S.R."/>
        </authorList>
    </citation>
    <scope>NUCLEOTIDE SEQUENCE [LARGE SCALE GENOMIC DNA]</scope>
    <source>
        <strain evidence="1 2">DOE0152z</strain>
    </source>
</reference>
<dbReference type="EMBL" id="CP126208">
    <property type="protein sequence ID" value="WIA09698.1"/>
    <property type="molecule type" value="Genomic_DNA"/>
</dbReference>
<protein>
    <submittedName>
        <fullName evidence="1">Uncharacterized protein</fullName>
    </submittedName>
</protein>